<keyword evidence="3" id="KW-0597">Phosphoprotein</keyword>
<keyword evidence="7" id="KW-0067">ATP-binding</keyword>
<evidence type="ECO:0000256" key="2">
    <source>
        <dbReference type="ARBA" id="ARBA00022527"/>
    </source>
</evidence>
<evidence type="ECO:0000313" key="10">
    <source>
        <dbReference type="EMBL" id="GMH65900.1"/>
    </source>
</evidence>
<feature type="non-terminal residue" evidence="10">
    <location>
        <position position="1"/>
    </location>
</feature>
<protein>
    <recommendedName>
        <fullName evidence="9">Protein kinase domain-containing protein</fullName>
    </recommendedName>
</protein>
<dbReference type="InterPro" id="IPR050117">
    <property type="entry name" value="MAPK"/>
</dbReference>
<dbReference type="EMBL" id="BRXZ01002595">
    <property type="protein sequence ID" value="GMH65900.1"/>
    <property type="molecule type" value="Genomic_DNA"/>
</dbReference>
<feature type="region of interest" description="Disordered" evidence="8">
    <location>
        <begin position="231"/>
        <end position="493"/>
    </location>
</feature>
<dbReference type="SUPFAM" id="SSF56112">
    <property type="entry name" value="Protein kinase-like (PK-like)"/>
    <property type="match status" value="1"/>
</dbReference>
<feature type="compositionally biased region" description="Gly residues" evidence="8">
    <location>
        <begin position="471"/>
        <end position="493"/>
    </location>
</feature>
<feature type="compositionally biased region" description="Low complexity" evidence="8">
    <location>
        <begin position="263"/>
        <end position="272"/>
    </location>
</feature>
<proteinExistence type="inferred from homology"/>
<feature type="compositionally biased region" description="Polar residues" evidence="8">
    <location>
        <begin position="282"/>
        <end position="299"/>
    </location>
</feature>
<keyword evidence="6" id="KW-0418">Kinase</keyword>
<dbReference type="AlphaFoldDB" id="A0A9W7E5H9"/>
<dbReference type="InterPro" id="IPR000719">
    <property type="entry name" value="Prot_kinase_dom"/>
</dbReference>
<comment type="similarity">
    <text evidence="1">Belongs to the protein kinase superfamily. CMGC Ser/Thr protein kinase family. CDC2/CDKX subfamily.</text>
</comment>
<evidence type="ECO:0000313" key="11">
    <source>
        <dbReference type="Proteomes" id="UP001165082"/>
    </source>
</evidence>
<dbReference type="Pfam" id="PF00069">
    <property type="entry name" value="Pkinase"/>
    <property type="match status" value="1"/>
</dbReference>
<keyword evidence="4" id="KW-0808">Transferase</keyword>
<dbReference type="Gene3D" id="3.30.200.20">
    <property type="entry name" value="Phosphorylase Kinase, domain 1"/>
    <property type="match status" value="1"/>
</dbReference>
<dbReference type="InterPro" id="IPR011009">
    <property type="entry name" value="Kinase-like_dom_sf"/>
</dbReference>
<evidence type="ECO:0000256" key="6">
    <source>
        <dbReference type="ARBA" id="ARBA00022777"/>
    </source>
</evidence>
<dbReference type="Gene3D" id="1.10.510.10">
    <property type="entry name" value="Transferase(Phosphotransferase) domain 1"/>
    <property type="match status" value="1"/>
</dbReference>
<gene>
    <name evidence="10" type="ORF">TrRE_jg10789</name>
</gene>
<dbReference type="GO" id="GO:0004674">
    <property type="term" value="F:protein serine/threonine kinase activity"/>
    <property type="evidence" value="ECO:0007669"/>
    <property type="project" value="UniProtKB-KW"/>
</dbReference>
<dbReference type="SMART" id="SM00220">
    <property type="entry name" value="S_TKc"/>
    <property type="match status" value="1"/>
</dbReference>
<feature type="compositionally biased region" description="Polar residues" evidence="8">
    <location>
        <begin position="236"/>
        <end position="247"/>
    </location>
</feature>
<feature type="non-terminal residue" evidence="10">
    <location>
        <position position="493"/>
    </location>
</feature>
<evidence type="ECO:0000256" key="7">
    <source>
        <dbReference type="ARBA" id="ARBA00022840"/>
    </source>
</evidence>
<name>A0A9W7E5H9_9STRA</name>
<keyword evidence="11" id="KW-1185">Reference proteome</keyword>
<evidence type="ECO:0000259" key="9">
    <source>
        <dbReference type="PROSITE" id="PS50011"/>
    </source>
</evidence>
<dbReference type="OrthoDB" id="2158884at2759"/>
<evidence type="ECO:0000256" key="8">
    <source>
        <dbReference type="SAM" id="MobiDB-lite"/>
    </source>
</evidence>
<feature type="compositionally biased region" description="Low complexity" evidence="8">
    <location>
        <begin position="300"/>
        <end position="310"/>
    </location>
</feature>
<evidence type="ECO:0000256" key="5">
    <source>
        <dbReference type="ARBA" id="ARBA00022741"/>
    </source>
</evidence>
<comment type="caution">
    <text evidence="10">The sequence shown here is derived from an EMBL/GenBank/DDBJ whole genome shotgun (WGS) entry which is preliminary data.</text>
</comment>
<evidence type="ECO:0000256" key="4">
    <source>
        <dbReference type="ARBA" id="ARBA00022679"/>
    </source>
</evidence>
<dbReference type="CDD" id="cd07830">
    <property type="entry name" value="STKc_MAK_like"/>
    <property type="match status" value="1"/>
</dbReference>
<keyword evidence="2" id="KW-0723">Serine/threonine-protein kinase</keyword>
<dbReference type="PROSITE" id="PS50011">
    <property type="entry name" value="PROTEIN_KINASE_DOM"/>
    <property type="match status" value="1"/>
</dbReference>
<keyword evidence="5" id="KW-0547">Nucleotide-binding</keyword>
<dbReference type="GO" id="GO:0005524">
    <property type="term" value="F:ATP binding"/>
    <property type="evidence" value="ECO:0007669"/>
    <property type="project" value="UniProtKB-KW"/>
</dbReference>
<sequence>HPNIVKLKEVIRENDELFFVFEFMEANLYEVMKRRERHFPESKIRNIMYQIFQGLAFMHKHGFFHRDIKPENMLVKGDTVKVADFGLAREVRSRPPYTDYVSTRWYRAPEVLLRSQYYNSPIDTFACGCIMAELFTLRPLFPGSSEADQIYKICSIMGSPTMRTWPDGIKLAAQMNFRFPQFVPTSLNTIIPNASPEAIDLMNGLLAFDPNKRPSASKILQHPFFQVNSALPPPMSTLQNQNQQSSYAAPGSEAARKEEAIRQKNYQQQQQQQKERLEQQRAMNSITQPNISSPTSTDELLNSLSSSPLSKTIGTNPNGNAMGTFKKSPLKGGPVMPSSSLSKYGSSDFGLSGLGPSPLHVSQGGGSGSPQQPYQPPIPSPSSLAPSGVAVGQPSGNAPTGDDPTKPSSRYAKLARYGPGMGAGSSARPAGFNGGDGGGVSPAQPKSSSALATGAADQQFRSPPAREGAYGQQGQGGGYQSKFGGGGFGGGQE</sequence>
<evidence type="ECO:0000256" key="1">
    <source>
        <dbReference type="ARBA" id="ARBA00006485"/>
    </source>
</evidence>
<evidence type="ECO:0000256" key="3">
    <source>
        <dbReference type="ARBA" id="ARBA00022553"/>
    </source>
</evidence>
<feature type="compositionally biased region" description="Polar residues" evidence="8">
    <location>
        <begin position="312"/>
        <end position="321"/>
    </location>
</feature>
<dbReference type="FunFam" id="1.10.510.10:FF:000104">
    <property type="entry name" value="serine/threonine-protein kinase MAK isoform X1"/>
    <property type="match status" value="1"/>
</dbReference>
<accession>A0A9W7E5H9</accession>
<dbReference type="Proteomes" id="UP001165082">
    <property type="component" value="Unassembled WGS sequence"/>
</dbReference>
<organism evidence="10 11">
    <name type="scientific">Triparma retinervis</name>
    <dbReference type="NCBI Taxonomy" id="2557542"/>
    <lineage>
        <taxon>Eukaryota</taxon>
        <taxon>Sar</taxon>
        <taxon>Stramenopiles</taxon>
        <taxon>Ochrophyta</taxon>
        <taxon>Bolidophyceae</taxon>
        <taxon>Parmales</taxon>
        <taxon>Triparmaceae</taxon>
        <taxon>Triparma</taxon>
    </lineage>
</organism>
<dbReference type="PROSITE" id="PS00108">
    <property type="entry name" value="PROTEIN_KINASE_ST"/>
    <property type="match status" value="1"/>
</dbReference>
<dbReference type="PANTHER" id="PTHR24055">
    <property type="entry name" value="MITOGEN-ACTIVATED PROTEIN KINASE"/>
    <property type="match status" value="1"/>
</dbReference>
<dbReference type="InterPro" id="IPR008271">
    <property type="entry name" value="Ser/Thr_kinase_AS"/>
</dbReference>
<feature type="domain" description="Protein kinase" evidence="9">
    <location>
        <begin position="1"/>
        <end position="225"/>
    </location>
</feature>
<reference evidence="10" key="1">
    <citation type="submission" date="2022-07" db="EMBL/GenBank/DDBJ databases">
        <title>Genome analysis of Parmales, a sister group of diatoms, reveals the evolutionary specialization of diatoms from phago-mixotrophs to photoautotrophs.</title>
        <authorList>
            <person name="Ban H."/>
            <person name="Sato S."/>
            <person name="Yoshikawa S."/>
            <person name="Kazumasa Y."/>
            <person name="Nakamura Y."/>
            <person name="Ichinomiya M."/>
            <person name="Saitoh K."/>
            <person name="Sato N."/>
            <person name="Blanc-Mathieu R."/>
            <person name="Endo H."/>
            <person name="Kuwata A."/>
            <person name="Ogata H."/>
        </authorList>
    </citation>
    <scope>NUCLEOTIDE SEQUENCE</scope>
</reference>